<dbReference type="EMBL" id="MNPL01029382">
    <property type="protein sequence ID" value="OQR67269.1"/>
    <property type="molecule type" value="Genomic_DNA"/>
</dbReference>
<keyword evidence="2" id="KW-0297">G-protein coupled receptor</keyword>
<dbReference type="PANTHER" id="PTHR24248:SF72">
    <property type="entry name" value="G-PROTEIN COUPLED RECEPTORS FAMILY 1 PROFILE DOMAIN-CONTAINING PROTEIN"/>
    <property type="match status" value="1"/>
</dbReference>
<evidence type="ECO:0000256" key="4">
    <source>
        <dbReference type="ARBA" id="ARBA00023224"/>
    </source>
</evidence>
<gene>
    <name evidence="6" type="ORF">BIW11_13620</name>
</gene>
<dbReference type="PANTHER" id="PTHR24248">
    <property type="entry name" value="ADRENERGIC RECEPTOR-RELATED G-PROTEIN COUPLED RECEPTOR"/>
    <property type="match status" value="1"/>
</dbReference>
<evidence type="ECO:0000313" key="7">
    <source>
        <dbReference type="Proteomes" id="UP000192247"/>
    </source>
</evidence>
<evidence type="ECO:0000256" key="1">
    <source>
        <dbReference type="ARBA" id="ARBA00004141"/>
    </source>
</evidence>
<evidence type="ECO:0000256" key="5">
    <source>
        <dbReference type="SAM" id="MobiDB-lite"/>
    </source>
</evidence>
<feature type="region of interest" description="Disordered" evidence="5">
    <location>
        <begin position="129"/>
        <end position="154"/>
    </location>
</feature>
<dbReference type="GO" id="GO:0043410">
    <property type="term" value="P:positive regulation of MAPK cascade"/>
    <property type="evidence" value="ECO:0007669"/>
    <property type="project" value="TreeGrafter"/>
</dbReference>
<dbReference type="AlphaFoldDB" id="A0A1V9X162"/>
<dbReference type="GO" id="GO:0071880">
    <property type="term" value="P:adenylate cyclase-activating adrenergic receptor signaling pathway"/>
    <property type="evidence" value="ECO:0007669"/>
    <property type="project" value="TreeGrafter"/>
</dbReference>
<keyword evidence="3 6" id="KW-0675">Receptor</keyword>
<evidence type="ECO:0000313" key="6">
    <source>
        <dbReference type="EMBL" id="OQR67269.1"/>
    </source>
</evidence>
<dbReference type="SUPFAM" id="SSF81321">
    <property type="entry name" value="Family A G protein-coupled receptor-like"/>
    <property type="match status" value="1"/>
</dbReference>
<keyword evidence="7" id="KW-1185">Reference proteome</keyword>
<dbReference type="GO" id="GO:0004937">
    <property type="term" value="F:alpha1-adrenergic receptor activity"/>
    <property type="evidence" value="ECO:0007669"/>
    <property type="project" value="TreeGrafter"/>
</dbReference>
<protein>
    <submittedName>
        <fullName evidence="6">Alpha-1A adrenergic receptor-like</fullName>
    </submittedName>
</protein>
<comment type="subcellular location">
    <subcellularLocation>
        <location evidence="1">Membrane</location>
        <topology evidence="1">Multi-pass membrane protein</topology>
    </subcellularLocation>
</comment>
<name>A0A1V9X162_9ACAR</name>
<comment type="caution">
    <text evidence="6">The sequence shown here is derived from an EMBL/GenBank/DDBJ whole genome shotgun (WGS) entry which is preliminary data.</text>
</comment>
<reference evidence="6 7" key="1">
    <citation type="journal article" date="2017" name="Gigascience">
        <title>Draft genome of the honey bee ectoparasitic mite, Tropilaelaps mercedesae, is shaped by the parasitic life history.</title>
        <authorList>
            <person name="Dong X."/>
            <person name="Armstrong S.D."/>
            <person name="Xia D."/>
            <person name="Makepeace B.L."/>
            <person name="Darby A.C."/>
            <person name="Kadowaki T."/>
        </authorList>
    </citation>
    <scope>NUCLEOTIDE SEQUENCE [LARGE SCALE GENOMIC DNA]</scope>
    <source>
        <strain evidence="6">Wuxi-XJTLU</strain>
    </source>
</reference>
<accession>A0A1V9X162</accession>
<organism evidence="6 7">
    <name type="scientific">Tropilaelaps mercedesae</name>
    <dbReference type="NCBI Taxonomy" id="418985"/>
    <lineage>
        <taxon>Eukaryota</taxon>
        <taxon>Metazoa</taxon>
        <taxon>Ecdysozoa</taxon>
        <taxon>Arthropoda</taxon>
        <taxon>Chelicerata</taxon>
        <taxon>Arachnida</taxon>
        <taxon>Acari</taxon>
        <taxon>Parasitiformes</taxon>
        <taxon>Mesostigmata</taxon>
        <taxon>Gamasina</taxon>
        <taxon>Dermanyssoidea</taxon>
        <taxon>Laelapidae</taxon>
        <taxon>Tropilaelaps</taxon>
    </lineage>
</organism>
<dbReference type="Gene3D" id="1.20.1070.10">
    <property type="entry name" value="Rhodopsin 7-helix transmembrane proteins"/>
    <property type="match status" value="1"/>
</dbReference>
<dbReference type="InParanoid" id="A0A1V9X162"/>
<evidence type="ECO:0000256" key="3">
    <source>
        <dbReference type="ARBA" id="ARBA00023170"/>
    </source>
</evidence>
<dbReference type="GO" id="GO:0005886">
    <property type="term" value="C:plasma membrane"/>
    <property type="evidence" value="ECO:0007669"/>
    <property type="project" value="TreeGrafter"/>
</dbReference>
<dbReference type="STRING" id="418985.A0A1V9X162"/>
<dbReference type="GO" id="GO:0007267">
    <property type="term" value="P:cell-cell signaling"/>
    <property type="evidence" value="ECO:0007669"/>
    <property type="project" value="TreeGrafter"/>
</dbReference>
<keyword evidence="4" id="KW-0807">Transducer</keyword>
<evidence type="ECO:0000256" key="2">
    <source>
        <dbReference type="ARBA" id="ARBA00023040"/>
    </source>
</evidence>
<dbReference type="OrthoDB" id="6408895at2759"/>
<dbReference type="GO" id="GO:0007204">
    <property type="term" value="P:positive regulation of cytosolic calcium ion concentration"/>
    <property type="evidence" value="ECO:0007669"/>
    <property type="project" value="TreeGrafter"/>
</dbReference>
<dbReference type="GO" id="GO:0007200">
    <property type="term" value="P:phospholipase C-activating G protein-coupled receptor signaling pathway"/>
    <property type="evidence" value="ECO:0007669"/>
    <property type="project" value="TreeGrafter"/>
</dbReference>
<sequence>MLPQKTAGLAFYHLKVCVNPLSTDEPWHCRNLIAITNYREESFFAGTLCGESCTIPPLLFDIIFWTGYFNSCLNPFIYATTSREYNRAFRTVLRCHWSLRGSGRADAHNATDYQWSNSKTVTYTIRDSKSPQRQALNPGGPRFSSNRNSIKDVS</sequence>
<dbReference type="Proteomes" id="UP000192247">
    <property type="component" value="Unassembled WGS sequence"/>
</dbReference>
<proteinExistence type="predicted"/>